<dbReference type="InterPro" id="IPR043504">
    <property type="entry name" value="Peptidase_S1_PA_chymotrypsin"/>
</dbReference>
<feature type="chain" id="PRO_5046773879" description="Peptidase S1 domain-containing protein" evidence="1">
    <location>
        <begin position="22"/>
        <end position="439"/>
    </location>
</feature>
<proteinExistence type="predicted"/>
<evidence type="ECO:0000256" key="1">
    <source>
        <dbReference type="SAM" id="SignalP"/>
    </source>
</evidence>
<feature type="signal peptide" evidence="1">
    <location>
        <begin position="1"/>
        <end position="21"/>
    </location>
</feature>
<name>A0ABR3I1A4_LOXSC</name>
<dbReference type="InterPro" id="IPR009003">
    <property type="entry name" value="Peptidase_S1_PA"/>
</dbReference>
<dbReference type="PANTHER" id="PTHR24260">
    <property type="match status" value="1"/>
</dbReference>
<gene>
    <name evidence="3" type="ORF">ABMA27_001010</name>
</gene>
<dbReference type="InterPro" id="IPR018114">
    <property type="entry name" value="TRYPSIN_HIS"/>
</dbReference>
<dbReference type="Pfam" id="PF00089">
    <property type="entry name" value="Trypsin"/>
    <property type="match status" value="1"/>
</dbReference>
<sequence>MEGFKYLIVLILCAVNVNSMALKGPPLTRYDPCGLGVIHFDRLMKNYWQGVLHLGLYKSLIEVEIEIHFEKTVRIYGASQNSSLLSLEEGHGFLIRPTGPLPKQFIFYLALEGLAVNDTDVPIVTKFSMNNITLCSADIKKTQTVESLDVTKKDEKYQKHICGRRSLDHTELVTVRTEAKAGDWPWHVAILIKDNTNTTNNLSYYCGGNIVSKTAIVTAGHCVIKDGIRVTADRITVVAGINNHKDVWQIGRQTLPVKEVVLHPNYDNQATSDLAILKVDSFTYTAYVQPICIWGPVYGKENLIGRQATVVGFGHDVDNNPSDVLRASYIMVQNDTTCINYSPGVYANLLNEFTFCAGYGPTSGNNPRNGDSGGGLVVPVMQLDHKVSWFLRGVLSKCGVAPGHTECDPRFYVVYTDVGPHYGWIFHHSGLKFRTNVLY</sequence>
<dbReference type="CDD" id="cd00190">
    <property type="entry name" value="Tryp_SPc"/>
    <property type="match status" value="1"/>
</dbReference>
<dbReference type="PROSITE" id="PS50240">
    <property type="entry name" value="TRYPSIN_DOM"/>
    <property type="match status" value="1"/>
</dbReference>
<evidence type="ECO:0000313" key="4">
    <source>
        <dbReference type="Proteomes" id="UP001549920"/>
    </source>
</evidence>
<dbReference type="PRINTS" id="PR00722">
    <property type="entry name" value="CHYMOTRYPSIN"/>
</dbReference>
<dbReference type="PROSITE" id="PS00134">
    <property type="entry name" value="TRYPSIN_HIS"/>
    <property type="match status" value="1"/>
</dbReference>
<dbReference type="InterPro" id="IPR051333">
    <property type="entry name" value="CLIP_Serine_Protease"/>
</dbReference>
<dbReference type="PANTHER" id="PTHR24260:SF143">
    <property type="entry name" value="SERINE PROTEASE GD-LIKE PROTEIN"/>
    <property type="match status" value="1"/>
</dbReference>
<comment type="caution">
    <text evidence="3">The sequence shown here is derived from an EMBL/GenBank/DDBJ whole genome shotgun (WGS) entry which is preliminary data.</text>
</comment>
<keyword evidence="1" id="KW-0732">Signal</keyword>
<organism evidence="3 4">
    <name type="scientific">Loxostege sticticalis</name>
    <name type="common">Beet webworm moth</name>
    <dbReference type="NCBI Taxonomy" id="481309"/>
    <lineage>
        <taxon>Eukaryota</taxon>
        <taxon>Metazoa</taxon>
        <taxon>Ecdysozoa</taxon>
        <taxon>Arthropoda</taxon>
        <taxon>Hexapoda</taxon>
        <taxon>Insecta</taxon>
        <taxon>Pterygota</taxon>
        <taxon>Neoptera</taxon>
        <taxon>Endopterygota</taxon>
        <taxon>Lepidoptera</taxon>
        <taxon>Glossata</taxon>
        <taxon>Ditrysia</taxon>
        <taxon>Pyraloidea</taxon>
        <taxon>Crambidae</taxon>
        <taxon>Pyraustinae</taxon>
        <taxon>Loxostege</taxon>
    </lineage>
</organism>
<protein>
    <recommendedName>
        <fullName evidence="2">Peptidase S1 domain-containing protein</fullName>
    </recommendedName>
</protein>
<reference evidence="3 4" key="1">
    <citation type="submission" date="2024-06" db="EMBL/GenBank/DDBJ databases">
        <title>A chromosome-level genome assembly of beet webworm, Loxostege sticticalis.</title>
        <authorList>
            <person name="Zhang Y."/>
        </authorList>
    </citation>
    <scope>NUCLEOTIDE SEQUENCE [LARGE SCALE GENOMIC DNA]</scope>
    <source>
        <strain evidence="3">AQ026</strain>
        <tissue evidence="3">Whole body</tissue>
    </source>
</reference>
<keyword evidence="4" id="KW-1185">Reference proteome</keyword>
<dbReference type="SUPFAM" id="SSF50494">
    <property type="entry name" value="Trypsin-like serine proteases"/>
    <property type="match status" value="1"/>
</dbReference>
<dbReference type="Gene3D" id="2.40.10.10">
    <property type="entry name" value="Trypsin-like serine proteases"/>
    <property type="match status" value="1"/>
</dbReference>
<dbReference type="SMART" id="SM00020">
    <property type="entry name" value="Tryp_SPc"/>
    <property type="match status" value="1"/>
</dbReference>
<evidence type="ECO:0000313" key="3">
    <source>
        <dbReference type="EMBL" id="KAL0882555.1"/>
    </source>
</evidence>
<dbReference type="InterPro" id="IPR001254">
    <property type="entry name" value="Trypsin_dom"/>
</dbReference>
<dbReference type="Proteomes" id="UP001549920">
    <property type="component" value="Unassembled WGS sequence"/>
</dbReference>
<dbReference type="EMBL" id="JBEUOH010000010">
    <property type="protein sequence ID" value="KAL0882555.1"/>
    <property type="molecule type" value="Genomic_DNA"/>
</dbReference>
<accession>A0ABR3I1A4</accession>
<dbReference type="InterPro" id="IPR001314">
    <property type="entry name" value="Peptidase_S1A"/>
</dbReference>
<evidence type="ECO:0000259" key="2">
    <source>
        <dbReference type="PROSITE" id="PS50240"/>
    </source>
</evidence>
<feature type="domain" description="Peptidase S1" evidence="2">
    <location>
        <begin position="161"/>
        <end position="430"/>
    </location>
</feature>